<dbReference type="Proteomes" id="UP001221898">
    <property type="component" value="Unassembled WGS sequence"/>
</dbReference>
<name>A0AAD7WJR1_9TELE</name>
<gene>
    <name evidence="2" type="ORF">AAFF_G00410850</name>
</gene>
<keyword evidence="3" id="KW-1185">Reference proteome</keyword>
<feature type="region of interest" description="Disordered" evidence="1">
    <location>
        <begin position="1"/>
        <end position="43"/>
    </location>
</feature>
<evidence type="ECO:0000313" key="2">
    <source>
        <dbReference type="EMBL" id="KAJ8399373.1"/>
    </source>
</evidence>
<proteinExistence type="predicted"/>
<sequence length="107" mass="11677">MVSGNTTPPPLPVICAGPYEQDNPDQTALNQNAPSHPEPASLEPTFSAVSETELSSCSAPMAVPVTPRVDPPDAVFVFCHHPSPVEIKLRCLGCPRWPEERQFKRRC</sequence>
<accession>A0AAD7WJR1</accession>
<reference evidence="2" key="1">
    <citation type="journal article" date="2023" name="Science">
        <title>Genome structures resolve the early diversification of teleost fishes.</title>
        <authorList>
            <person name="Parey E."/>
            <person name="Louis A."/>
            <person name="Montfort J."/>
            <person name="Bouchez O."/>
            <person name="Roques C."/>
            <person name="Iampietro C."/>
            <person name="Lluch J."/>
            <person name="Castinel A."/>
            <person name="Donnadieu C."/>
            <person name="Desvignes T."/>
            <person name="Floi Bucao C."/>
            <person name="Jouanno E."/>
            <person name="Wen M."/>
            <person name="Mejri S."/>
            <person name="Dirks R."/>
            <person name="Jansen H."/>
            <person name="Henkel C."/>
            <person name="Chen W.J."/>
            <person name="Zahm M."/>
            <person name="Cabau C."/>
            <person name="Klopp C."/>
            <person name="Thompson A.W."/>
            <person name="Robinson-Rechavi M."/>
            <person name="Braasch I."/>
            <person name="Lecointre G."/>
            <person name="Bobe J."/>
            <person name="Postlethwait J.H."/>
            <person name="Berthelot C."/>
            <person name="Roest Crollius H."/>
            <person name="Guiguen Y."/>
        </authorList>
    </citation>
    <scope>NUCLEOTIDE SEQUENCE</scope>
    <source>
        <strain evidence="2">NC1722</strain>
    </source>
</reference>
<evidence type="ECO:0000256" key="1">
    <source>
        <dbReference type="SAM" id="MobiDB-lite"/>
    </source>
</evidence>
<comment type="caution">
    <text evidence="2">The sequence shown here is derived from an EMBL/GenBank/DDBJ whole genome shotgun (WGS) entry which is preliminary data.</text>
</comment>
<organism evidence="2 3">
    <name type="scientific">Aldrovandia affinis</name>
    <dbReference type="NCBI Taxonomy" id="143900"/>
    <lineage>
        <taxon>Eukaryota</taxon>
        <taxon>Metazoa</taxon>
        <taxon>Chordata</taxon>
        <taxon>Craniata</taxon>
        <taxon>Vertebrata</taxon>
        <taxon>Euteleostomi</taxon>
        <taxon>Actinopterygii</taxon>
        <taxon>Neopterygii</taxon>
        <taxon>Teleostei</taxon>
        <taxon>Notacanthiformes</taxon>
        <taxon>Halosauridae</taxon>
        <taxon>Aldrovandia</taxon>
    </lineage>
</organism>
<protein>
    <submittedName>
        <fullName evidence="2">Uncharacterized protein</fullName>
    </submittedName>
</protein>
<evidence type="ECO:0000313" key="3">
    <source>
        <dbReference type="Proteomes" id="UP001221898"/>
    </source>
</evidence>
<dbReference type="AlphaFoldDB" id="A0AAD7WJR1"/>
<dbReference type="EMBL" id="JAINUG010000083">
    <property type="protein sequence ID" value="KAJ8399373.1"/>
    <property type="molecule type" value="Genomic_DNA"/>
</dbReference>
<feature type="compositionally biased region" description="Polar residues" evidence="1">
    <location>
        <begin position="24"/>
        <end position="34"/>
    </location>
</feature>